<dbReference type="InterPro" id="IPR036179">
    <property type="entry name" value="Ig-like_dom_sf"/>
</dbReference>
<dbReference type="Ensembl" id="ENSGMOT00000040746.1">
    <property type="protein sequence ID" value="ENSGMOP00000026297.1"/>
    <property type="gene ID" value="ENSGMOG00000028045.1"/>
</dbReference>
<dbReference type="AlphaFoldDB" id="A0A8C5A526"/>
<dbReference type="Gene3D" id="2.60.40.10">
    <property type="entry name" value="Immunoglobulins"/>
    <property type="match status" value="1"/>
</dbReference>
<evidence type="ECO:0000313" key="8">
    <source>
        <dbReference type="Proteomes" id="UP000694546"/>
    </source>
</evidence>
<keyword evidence="1" id="KW-0732">Signal</keyword>
<evidence type="ECO:0000256" key="5">
    <source>
        <dbReference type="ARBA" id="ARBA00043266"/>
    </source>
</evidence>
<dbReference type="InterPro" id="IPR013783">
    <property type="entry name" value="Ig-like_fold"/>
</dbReference>
<feature type="domain" description="Ig-like" evidence="6">
    <location>
        <begin position="17"/>
        <end position="132"/>
    </location>
</feature>
<reference evidence="7" key="2">
    <citation type="submission" date="2025-09" db="UniProtKB">
        <authorList>
            <consortium name="Ensembl"/>
        </authorList>
    </citation>
    <scope>IDENTIFICATION</scope>
</reference>
<evidence type="ECO:0000313" key="7">
    <source>
        <dbReference type="Ensembl" id="ENSGMOP00000026297.1"/>
    </source>
</evidence>
<keyword evidence="8" id="KW-1185">Reference proteome</keyword>
<proteinExistence type="predicted"/>
<dbReference type="InterPro" id="IPR013106">
    <property type="entry name" value="Ig_V-set"/>
</dbReference>
<accession>A0A8C5A526</accession>
<dbReference type="InterPro" id="IPR003599">
    <property type="entry name" value="Ig_sub"/>
</dbReference>
<dbReference type="GeneTree" id="ENSGT01030000234557"/>
<dbReference type="GO" id="GO:0002250">
    <property type="term" value="P:adaptive immune response"/>
    <property type="evidence" value="ECO:0007669"/>
    <property type="project" value="UniProtKB-KW"/>
</dbReference>
<keyword evidence="5" id="KW-1279">T cell receptor</keyword>
<dbReference type="OMA" id="CCYISSH"/>
<sequence>MKRIRLILELNTSCCRPAVEMETWLWIIIASLLSECNGEDRVNQTGEYVIATEGLTVSLRCTFETTDSSPSLFWYKHQTHDFPRFMLRRSTIGEGDNAPEFPKDRFDAQIQIKSVPLRIQNLQLSDSALYYCALRPTVTGNTDSLYKNLLNTKLLSLYP</sequence>
<dbReference type="PANTHER" id="PTHR19367">
    <property type="entry name" value="T-CELL RECEPTOR ALPHA CHAIN V REGION"/>
    <property type="match status" value="1"/>
</dbReference>
<dbReference type="PANTHER" id="PTHR19367:SF18">
    <property type="entry name" value="T CELL RECEPTOR ALPHA VARIABLE 16"/>
    <property type="match status" value="1"/>
</dbReference>
<protein>
    <recommendedName>
        <fullName evidence="6">Ig-like domain-containing protein</fullName>
    </recommendedName>
</protein>
<evidence type="ECO:0000256" key="3">
    <source>
        <dbReference type="ARBA" id="ARBA00023170"/>
    </source>
</evidence>
<name>A0A8C5A526_GADMO</name>
<evidence type="ECO:0000259" key="6">
    <source>
        <dbReference type="PROSITE" id="PS50835"/>
    </source>
</evidence>
<dbReference type="InterPro" id="IPR007110">
    <property type="entry name" value="Ig-like_dom"/>
</dbReference>
<reference evidence="7" key="1">
    <citation type="submission" date="2025-08" db="UniProtKB">
        <authorList>
            <consortium name="Ensembl"/>
        </authorList>
    </citation>
    <scope>IDENTIFICATION</scope>
</reference>
<evidence type="ECO:0000256" key="2">
    <source>
        <dbReference type="ARBA" id="ARBA00023130"/>
    </source>
</evidence>
<dbReference type="SMART" id="SM00409">
    <property type="entry name" value="IG"/>
    <property type="match status" value="1"/>
</dbReference>
<dbReference type="InterPro" id="IPR051287">
    <property type="entry name" value="TCR_variable_region"/>
</dbReference>
<dbReference type="GO" id="GO:0042101">
    <property type="term" value="C:T cell receptor complex"/>
    <property type="evidence" value="ECO:0007669"/>
    <property type="project" value="UniProtKB-KW"/>
</dbReference>
<dbReference type="SUPFAM" id="SSF48726">
    <property type="entry name" value="Immunoglobulin"/>
    <property type="match status" value="1"/>
</dbReference>
<keyword evidence="5" id="KW-0391">Immunity</keyword>
<keyword evidence="4" id="KW-0393">Immunoglobulin domain</keyword>
<dbReference type="PROSITE" id="PS50835">
    <property type="entry name" value="IG_LIKE"/>
    <property type="match status" value="1"/>
</dbReference>
<keyword evidence="3" id="KW-0675">Receptor</keyword>
<evidence type="ECO:0000256" key="4">
    <source>
        <dbReference type="ARBA" id="ARBA00023319"/>
    </source>
</evidence>
<dbReference type="SMART" id="SM00406">
    <property type="entry name" value="IGv"/>
    <property type="match status" value="1"/>
</dbReference>
<organism evidence="7 8">
    <name type="scientific">Gadus morhua</name>
    <name type="common">Atlantic cod</name>
    <dbReference type="NCBI Taxonomy" id="8049"/>
    <lineage>
        <taxon>Eukaryota</taxon>
        <taxon>Metazoa</taxon>
        <taxon>Chordata</taxon>
        <taxon>Craniata</taxon>
        <taxon>Vertebrata</taxon>
        <taxon>Euteleostomi</taxon>
        <taxon>Actinopterygii</taxon>
        <taxon>Neopterygii</taxon>
        <taxon>Teleostei</taxon>
        <taxon>Neoteleostei</taxon>
        <taxon>Acanthomorphata</taxon>
        <taxon>Zeiogadaria</taxon>
        <taxon>Gadariae</taxon>
        <taxon>Gadiformes</taxon>
        <taxon>Gadoidei</taxon>
        <taxon>Gadidae</taxon>
        <taxon>Gadus</taxon>
    </lineage>
</organism>
<dbReference type="Proteomes" id="UP000694546">
    <property type="component" value="Chromosome 8"/>
</dbReference>
<keyword evidence="2" id="KW-1064">Adaptive immunity</keyword>
<evidence type="ECO:0000256" key="1">
    <source>
        <dbReference type="ARBA" id="ARBA00022729"/>
    </source>
</evidence>
<dbReference type="Pfam" id="PF07686">
    <property type="entry name" value="V-set"/>
    <property type="match status" value="1"/>
</dbReference>